<dbReference type="AlphaFoldDB" id="F2HHF0"/>
<protein>
    <submittedName>
        <fullName evidence="1">Uncharacterized protein</fullName>
    </submittedName>
</protein>
<accession>F2HHF0</accession>
<geneLocation type="nucleomorph" evidence="1"/>
<gene>
    <name evidence="1" type="ORF">CPARA_1gp088</name>
</gene>
<dbReference type="GeneID" id="10447051"/>
<evidence type="ECO:0000313" key="1">
    <source>
        <dbReference type="EMBL" id="AEA38746.1"/>
    </source>
</evidence>
<name>F2HHF0_9CRYP</name>
<dbReference type="EMBL" id="CP002172">
    <property type="protein sequence ID" value="AEA38746.1"/>
    <property type="molecule type" value="Genomic_DNA"/>
</dbReference>
<proteinExistence type="predicted"/>
<sequence>MYSVAGYKKINFSQKIGCNKKNTCITLHRQCPLKTECLGLKNFSFFKINPINLSLHMINLSNTIDISALDVTQEDVINNSFLFSSKTIKFSEVEVELKDIEKDERRCLFWKDVQTGLVLGGSAIGIWVFYEGLTTWEKWIKEQEKKNIQEEIELTGIYIDPNASNVETSIDPITGKKIQIKSEKDI</sequence>
<organism evidence="1 2">
    <name type="scientific">Cryptomonas paramaecium</name>
    <dbReference type="NCBI Taxonomy" id="2898"/>
    <lineage>
        <taxon>Eukaryota</taxon>
        <taxon>Cryptophyceae</taxon>
        <taxon>Cryptomonadales</taxon>
        <taxon>Cryptomonadaceae</taxon>
        <taxon>Cryptomonas</taxon>
    </lineage>
</organism>
<dbReference type="RefSeq" id="XP_003239644.1">
    <property type="nucleotide sequence ID" value="XM_003239596.1"/>
</dbReference>
<reference evidence="1 2" key="1">
    <citation type="journal article" date="2011" name="Genome Biol. Evol.">
        <title>Complete nucleomorph genome sequence of the nonphotosynthetic alga Cryptomonas paramecium reveals a core nucleomorph gene set.</title>
        <authorList>
            <person name="Tanifuji G."/>
            <person name="Onodera N.T."/>
            <person name="Wheeler T.J."/>
            <person name="Dlutek M."/>
            <person name="Donaher N."/>
            <person name="Archibald J.M."/>
        </authorList>
    </citation>
    <scope>NUCLEOTIDE SEQUENCE [LARGE SCALE GENOMIC DNA]</scope>
    <source>
        <strain evidence="1 2">CCAP977/2A</strain>
    </source>
</reference>
<evidence type="ECO:0000313" key="2">
    <source>
        <dbReference type="Proteomes" id="UP000243423"/>
    </source>
</evidence>
<dbReference type="Proteomes" id="UP000243423">
    <property type="component" value="Nucleomorph 1"/>
</dbReference>
<keyword evidence="1" id="KW-0542">Nucleomorph</keyword>